<sequence>MRARSRLRCRACDRESRTSRLGHRIETRIDGYIAARGDRIPVAVAKMIARATRQPGHGAVAAIRARMIARHKKVLGYV</sequence>
<protein>
    <submittedName>
        <fullName evidence="1">Uncharacterized protein</fullName>
    </submittedName>
</protein>
<dbReference type="AlphaFoldDB" id="A0A1G7QWH2"/>
<evidence type="ECO:0000313" key="1">
    <source>
        <dbReference type="EMBL" id="SDG02813.1"/>
    </source>
</evidence>
<evidence type="ECO:0000313" key="2">
    <source>
        <dbReference type="Proteomes" id="UP000199245"/>
    </source>
</evidence>
<reference evidence="1 2" key="1">
    <citation type="submission" date="2016-10" db="EMBL/GenBank/DDBJ databases">
        <authorList>
            <person name="de Groot N.N."/>
        </authorList>
    </citation>
    <scope>NUCLEOTIDE SEQUENCE [LARGE SCALE GENOMIC DNA]</scope>
    <source>
        <strain evidence="1 2">R5</strain>
    </source>
</reference>
<dbReference type="EMBL" id="FMZW01000108">
    <property type="protein sequence ID" value="SDG02813.1"/>
    <property type="molecule type" value="Genomic_DNA"/>
</dbReference>
<gene>
    <name evidence="1" type="ORF">SAMN05216337_11082</name>
</gene>
<organism evidence="1 2">
    <name type="scientific">Bradyrhizobium brasilense</name>
    <dbReference type="NCBI Taxonomy" id="1419277"/>
    <lineage>
        <taxon>Bacteria</taxon>
        <taxon>Pseudomonadati</taxon>
        <taxon>Pseudomonadota</taxon>
        <taxon>Alphaproteobacteria</taxon>
        <taxon>Hyphomicrobiales</taxon>
        <taxon>Nitrobacteraceae</taxon>
        <taxon>Bradyrhizobium</taxon>
    </lineage>
</organism>
<dbReference type="Proteomes" id="UP000199245">
    <property type="component" value="Unassembled WGS sequence"/>
</dbReference>
<proteinExistence type="predicted"/>
<name>A0A1G7QWH2_9BRAD</name>
<accession>A0A1G7QWH2</accession>